<dbReference type="InterPro" id="IPR037066">
    <property type="entry name" value="Plug_dom_sf"/>
</dbReference>
<accession>A0A317Q5Y7</accession>
<evidence type="ECO:0000313" key="10">
    <source>
        <dbReference type="Proteomes" id="UP000246964"/>
    </source>
</evidence>
<dbReference type="PANTHER" id="PTHR30069">
    <property type="entry name" value="TONB-DEPENDENT OUTER MEMBRANE RECEPTOR"/>
    <property type="match status" value="1"/>
</dbReference>
<gene>
    <name evidence="9" type="ORF">DET45_10850</name>
</gene>
<dbReference type="RefSeq" id="WP_181394926.1">
    <property type="nucleotide sequence ID" value="NZ_QGTT01000008.1"/>
</dbReference>
<dbReference type="SUPFAM" id="SSF56935">
    <property type="entry name" value="Porins"/>
    <property type="match status" value="1"/>
</dbReference>
<dbReference type="GO" id="GO:0009279">
    <property type="term" value="C:cell outer membrane"/>
    <property type="evidence" value="ECO:0007669"/>
    <property type="project" value="UniProtKB-SubCell"/>
</dbReference>
<dbReference type="Gene3D" id="2.40.170.20">
    <property type="entry name" value="TonB-dependent receptor, beta-barrel domain"/>
    <property type="match status" value="1"/>
</dbReference>
<evidence type="ECO:0000256" key="6">
    <source>
        <dbReference type="ARBA" id="ARBA00023237"/>
    </source>
</evidence>
<dbReference type="EMBL" id="QGTT01000008">
    <property type="protein sequence ID" value="PWW12218.1"/>
    <property type="molecule type" value="Genomic_DNA"/>
</dbReference>
<dbReference type="Gene3D" id="2.170.130.10">
    <property type="entry name" value="TonB-dependent receptor, plug domain"/>
    <property type="match status" value="1"/>
</dbReference>
<feature type="domain" description="TonB-dependent transporter Oar-like beta-barrel" evidence="8">
    <location>
        <begin position="582"/>
        <end position="852"/>
    </location>
</feature>
<dbReference type="AlphaFoldDB" id="A0A317Q5Y7"/>
<evidence type="ECO:0000256" key="1">
    <source>
        <dbReference type="ARBA" id="ARBA00004571"/>
    </source>
</evidence>
<dbReference type="Proteomes" id="UP000246964">
    <property type="component" value="Unassembled WGS sequence"/>
</dbReference>
<feature type="domain" description="TonB-dependent transporter Oar-like beta-barrel" evidence="8">
    <location>
        <begin position="328"/>
        <end position="573"/>
    </location>
</feature>
<sequence length="992" mass="108401">MRTQTYFRRTLAALAVASALGVSAAAMAQETTGRIEGAVTTTESTQVAGATVTIRNVNTGFTRSVQVDGQGNYSFGQLPTGVYSLTVEKAGYQTQSTESIRVAAGGTVSVSVPLYSNVERISVVGSTISAVDTRSSGTSLNIGELELDRIPVPRTATDVALLAPSTTKGDSRFGNLASFGGASVAENATYINGLNVTNFRNGLGFSNVPFEFYKEFQILTGGYGAEFGRSTGGVINALTKSGSNDFEAGANVYFQPKSLRETSPNAYYRDGRYYVFNEADEYTSMQANLYVSGALIQDKLFYYVMYNPRDIDSETVGSEGETYINDETGDDFWGAKIDWQITNDHLLEVLAFSDSQTTNTTSYGYVPGVGVDTSEPPGKSYAESGGDNWSVTYTGYLTDDLTVKALYGVNEYSLSSNSSEFAYCTLIRDMRADKPNGLEAGCADATTYFGELGEDERKAMRVDFEWRLTDDHTLRFGYDQETNTSISETGYSGPEGAYYFIYDAQPGDLLANGASVPAGATGYARQRVYRVSGNFETKASALYVEDTWSITPDVTATIGLRQETFDNMNADGQTFVKIDDMLAPRLGLAWDVNGDGQSKFFANLGRYFLPVANNTNVRLSGNEYDVSTYYVLNGTSVGQIEGQTSLILDLGSQIGQQNVNSDGSVPDTRSIVDQDIDPMYQDELIIGYEAQIDDSWSWGVRGIRRELNGAIDDMIVDHALNARYNCDVHYQYVLGNPGEDMSIWADTNCDGDVDELITLSGAELLYPQAERKYSAVELTLARAWDDQWSLNASYTWSKSYGNSEGLVKSDIAQGDAGITQDFDFPELMDGAYGALPNDRRHTFKAYGAYQLSDSFRLGANFNLSSGRPLNAFGIGHPNGVPEYGDTYYVCVADCADDALDNAPNVYNKFERGTYGRTEWAAQLDLNATYETKISEFDVIVQLDVFNVLNASAVTRRNEFAETGSPGTPNDRFMLPSSYQTPRYVQLSAGFKF</sequence>
<evidence type="ECO:0000313" key="9">
    <source>
        <dbReference type="EMBL" id="PWW12218.1"/>
    </source>
</evidence>
<dbReference type="PANTHER" id="PTHR30069:SF46">
    <property type="entry name" value="OAR PROTEIN"/>
    <property type="match status" value="1"/>
</dbReference>
<dbReference type="GO" id="GO:0015344">
    <property type="term" value="F:siderophore uptake transmembrane transporter activity"/>
    <property type="evidence" value="ECO:0007669"/>
    <property type="project" value="TreeGrafter"/>
</dbReference>
<keyword evidence="10" id="KW-1185">Reference proteome</keyword>
<dbReference type="SUPFAM" id="SSF49452">
    <property type="entry name" value="Starch-binding domain-like"/>
    <property type="match status" value="1"/>
</dbReference>
<dbReference type="Pfam" id="PF13620">
    <property type="entry name" value="CarboxypepD_reg"/>
    <property type="match status" value="1"/>
</dbReference>
<dbReference type="InterPro" id="IPR036942">
    <property type="entry name" value="Beta-barrel_TonB_sf"/>
</dbReference>
<feature type="chain" id="PRO_5016421844" evidence="7">
    <location>
        <begin position="29"/>
        <end position="992"/>
    </location>
</feature>
<dbReference type="InterPro" id="IPR013784">
    <property type="entry name" value="Carb-bd-like_fold"/>
</dbReference>
<feature type="signal peptide" evidence="7">
    <location>
        <begin position="1"/>
        <end position="28"/>
    </location>
</feature>
<dbReference type="Gene3D" id="2.60.40.1120">
    <property type="entry name" value="Carboxypeptidase-like, regulatory domain"/>
    <property type="match status" value="1"/>
</dbReference>
<comment type="subcellular location">
    <subcellularLocation>
        <location evidence="1">Cell outer membrane</location>
        <topology evidence="1">Multi-pass membrane protein</topology>
    </subcellularLocation>
</comment>
<keyword evidence="2" id="KW-0813">Transport</keyword>
<reference evidence="9 10" key="1">
    <citation type="submission" date="2018-05" db="EMBL/GenBank/DDBJ databases">
        <title>Freshwater and sediment microbial communities from various areas in North America, analyzing microbe dynamics in response to fracking.</title>
        <authorList>
            <person name="Lamendella R."/>
        </authorList>
    </citation>
    <scope>NUCLEOTIDE SEQUENCE [LARGE SCALE GENOMIC DNA]</scope>
    <source>
        <strain evidence="9 10">125B1</strain>
    </source>
</reference>
<evidence type="ECO:0000256" key="5">
    <source>
        <dbReference type="ARBA" id="ARBA00023136"/>
    </source>
</evidence>
<keyword evidence="9" id="KW-0675">Receptor</keyword>
<evidence type="ECO:0000256" key="7">
    <source>
        <dbReference type="SAM" id="SignalP"/>
    </source>
</evidence>
<dbReference type="InterPro" id="IPR039426">
    <property type="entry name" value="TonB-dep_rcpt-like"/>
</dbReference>
<name>A0A317Q5Y7_9GAMM</name>
<protein>
    <submittedName>
        <fullName evidence="9">TonB-dependent receptor-like protein</fullName>
    </submittedName>
</protein>
<evidence type="ECO:0000256" key="2">
    <source>
        <dbReference type="ARBA" id="ARBA00022448"/>
    </source>
</evidence>
<evidence type="ECO:0000259" key="8">
    <source>
        <dbReference type="Pfam" id="PF25183"/>
    </source>
</evidence>
<organism evidence="9 10">
    <name type="scientific">Pseudidiomarina maritima</name>
    <dbReference type="NCBI Taxonomy" id="519453"/>
    <lineage>
        <taxon>Bacteria</taxon>
        <taxon>Pseudomonadati</taxon>
        <taxon>Pseudomonadota</taxon>
        <taxon>Gammaproteobacteria</taxon>
        <taxon>Alteromonadales</taxon>
        <taxon>Idiomarinaceae</taxon>
        <taxon>Pseudidiomarina</taxon>
    </lineage>
</organism>
<dbReference type="GO" id="GO:0044718">
    <property type="term" value="P:siderophore transmembrane transport"/>
    <property type="evidence" value="ECO:0007669"/>
    <property type="project" value="TreeGrafter"/>
</dbReference>
<comment type="caution">
    <text evidence="9">The sequence shown here is derived from an EMBL/GenBank/DDBJ whole genome shotgun (WGS) entry which is preliminary data.</text>
</comment>
<keyword evidence="4" id="KW-0812">Transmembrane</keyword>
<keyword evidence="3" id="KW-1134">Transmembrane beta strand</keyword>
<keyword evidence="5" id="KW-0472">Membrane</keyword>
<evidence type="ECO:0000256" key="3">
    <source>
        <dbReference type="ARBA" id="ARBA00022452"/>
    </source>
</evidence>
<dbReference type="GO" id="GO:0030246">
    <property type="term" value="F:carbohydrate binding"/>
    <property type="evidence" value="ECO:0007669"/>
    <property type="project" value="InterPro"/>
</dbReference>
<dbReference type="InterPro" id="IPR057601">
    <property type="entry name" value="Oar-like_b-barrel"/>
</dbReference>
<keyword evidence="6" id="KW-0998">Cell outer membrane</keyword>
<keyword evidence="7" id="KW-0732">Signal</keyword>
<proteinExistence type="predicted"/>
<dbReference type="Pfam" id="PF25183">
    <property type="entry name" value="OMP_b-brl_4"/>
    <property type="match status" value="2"/>
</dbReference>
<evidence type="ECO:0000256" key="4">
    <source>
        <dbReference type="ARBA" id="ARBA00022692"/>
    </source>
</evidence>